<dbReference type="SMART" id="SM00053">
    <property type="entry name" value="DYNc"/>
    <property type="match status" value="1"/>
</dbReference>
<dbReference type="SUPFAM" id="SSF52540">
    <property type="entry name" value="P-loop containing nucleoside triphosphate hydrolases"/>
    <property type="match status" value="1"/>
</dbReference>
<dbReference type="GO" id="GO:0003924">
    <property type="term" value="F:GTPase activity"/>
    <property type="evidence" value="ECO:0007669"/>
    <property type="project" value="InterPro"/>
</dbReference>
<dbReference type="InterPro" id="IPR030381">
    <property type="entry name" value="G_DYNAMIN_dom"/>
</dbReference>
<keyword evidence="2" id="KW-0342">GTP-binding</keyword>
<dbReference type="OrthoDB" id="5061070at2759"/>
<evidence type="ECO:0000256" key="2">
    <source>
        <dbReference type="ARBA" id="ARBA00023134"/>
    </source>
</evidence>
<evidence type="ECO:0000256" key="3">
    <source>
        <dbReference type="SAM" id="MobiDB-lite"/>
    </source>
</evidence>
<evidence type="ECO:0000259" key="4">
    <source>
        <dbReference type="PROSITE" id="PS51388"/>
    </source>
</evidence>
<feature type="region of interest" description="Disordered" evidence="3">
    <location>
        <begin position="84"/>
        <end position="108"/>
    </location>
</feature>
<feature type="domain" description="GED" evidence="4">
    <location>
        <begin position="568"/>
        <end position="660"/>
    </location>
</feature>
<dbReference type="GO" id="GO:0005525">
    <property type="term" value="F:GTP binding"/>
    <property type="evidence" value="ECO:0007669"/>
    <property type="project" value="InterPro"/>
</dbReference>
<sequence length="1114" mass="121721">MYNSRIRPMLDAIDKLRSLGVKDEGIKLPTIVVVGDQSSGKTSVLESLSAVTLPRGRGICTRVPLILRLQSVYHEDFDEEEANLDLDAEGDCDRSAKPDLSIEEDSAAEESGLLRSGSAVLCRSKNITTLKKSCKVVIEYGDVCKEVSESMIESAVREATNLLAGTGKDIKDSPISMTVTRSGAPDLTLVDLPGITRVPIEDQPRDIYEQVTKMIRHYIEPEESIILNVISAAVDFSTCESIRMSQEVDKTGERTLAVVTKVDRAADGLYERIKENAVHVGLGFVLVRNRTETDRSYEDARRKEELFFEKNSSLAPLREKGMLGVAALAEKLTTIQGERVARSLPKIRQQLGELLAERTGELARLPRGISSEAEAGSLLFSLVSSKTEILQRLMIQGDYREENKSLHFAARIYSMLSRFDEELSNVASDFASADYRKRVLDVMECARGVCLPNFMSNPVFQRLVREEVAKCTKVCEGIIPVICKYAESVALFANEAAMGTYPFLCERARTVTLEVLEDVEDSCLTFVRRMLVKAADIIYVSDKQYAEMMNKARSIIPSAPANAEVQSAREMQVSLWSYWQILHRRLADEIPIELKYAVQEALLREVDRRLLHFAGSDREQLMELMQEAPATYRRREGLRRSIRMLKHGVELVFALPQWSTSTGPSPLFGGRSDVRADTDRLHPSGPLGNASEGVAVATTSKAPGYVPEADSGNGTESANGTHMAAALIGTGGRLMMGLLPRGFQKSRLPAGNSATDFSLNGDGLNSSKVPCASRSSAMAGPDYSMGSMPVGGNNGRIFFDAHCHLQDVRLGGCLDDVLSEARVAGVRWFAVNATTEEDWRDVKALADKHPESVAPCFGLHPLFLSSRSCQWMPKLESMLRETPSAAVGEIGLDKRPICDVDFDTQVEVMKAQLQLAKEIGRPVSVHCVRAYGDLLRIVKEMGEFQAGLILHSYMGSAEMVGPFSSLGAYFSFSGFIGGLQAKKAEKMLQRVPLDRLLLETDCPDALPYVDLGLLQWVPNDPNGLRQGQSHGAGSNVSSSKGSMGGSTVGGDGDGSGKPAFPKGALNHPANITQVLTLVARLAGKTEQEIAEAACRNALRLFSYEGSRIAGELPA</sequence>
<dbReference type="Pfam" id="PF00350">
    <property type="entry name" value="Dynamin_N"/>
    <property type="match status" value="1"/>
</dbReference>
<evidence type="ECO:0000259" key="5">
    <source>
        <dbReference type="PROSITE" id="PS51718"/>
    </source>
</evidence>
<proteinExistence type="predicted"/>
<dbReference type="Gene3D" id="1.20.120.1240">
    <property type="entry name" value="Dynamin, middle domain"/>
    <property type="match status" value="1"/>
</dbReference>
<evidence type="ECO:0000313" key="7">
    <source>
        <dbReference type="Proteomes" id="UP000265515"/>
    </source>
</evidence>
<evidence type="ECO:0000256" key="1">
    <source>
        <dbReference type="ARBA" id="ARBA00022741"/>
    </source>
</evidence>
<keyword evidence="7" id="KW-1185">Reference proteome</keyword>
<dbReference type="Gene3D" id="3.40.50.300">
    <property type="entry name" value="P-loop containing nucleotide triphosphate hydrolases"/>
    <property type="match status" value="1"/>
</dbReference>
<dbReference type="PRINTS" id="PR00195">
    <property type="entry name" value="DYNAMIN"/>
</dbReference>
<dbReference type="Gene3D" id="3.20.20.140">
    <property type="entry name" value="Metal-dependent hydrolases"/>
    <property type="match status" value="1"/>
</dbReference>
<dbReference type="InterPro" id="IPR001401">
    <property type="entry name" value="Dynamin_GTPase"/>
</dbReference>
<dbReference type="GO" id="GO:0016788">
    <property type="term" value="F:hydrolase activity, acting on ester bonds"/>
    <property type="evidence" value="ECO:0007669"/>
    <property type="project" value="InterPro"/>
</dbReference>
<comment type="caution">
    <text evidence="6">The sequence shown here is derived from an EMBL/GenBank/DDBJ whole genome shotgun (WGS) entry which is preliminary data.</text>
</comment>
<dbReference type="InterPro" id="IPR045063">
    <property type="entry name" value="Dynamin_N"/>
</dbReference>
<evidence type="ECO:0000313" key="6">
    <source>
        <dbReference type="EMBL" id="GBG59145.1"/>
    </source>
</evidence>
<gene>
    <name evidence="6" type="ORF">CBR_g32162</name>
</gene>
<dbReference type="CDD" id="cd01310">
    <property type="entry name" value="TatD_DNAse"/>
    <property type="match status" value="1"/>
</dbReference>
<dbReference type="InterPro" id="IPR001130">
    <property type="entry name" value="TatD-like"/>
</dbReference>
<dbReference type="EMBL" id="BFEA01000003">
    <property type="protein sequence ID" value="GBG59145.1"/>
    <property type="molecule type" value="Genomic_DNA"/>
</dbReference>
<dbReference type="InterPro" id="IPR000375">
    <property type="entry name" value="Dynamin_stalk"/>
</dbReference>
<feature type="compositionally biased region" description="Gly residues" evidence="3">
    <location>
        <begin position="1042"/>
        <end position="1055"/>
    </location>
</feature>
<dbReference type="Proteomes" id="UP000265515">
    <property type="component" value="Unassembled WGS sequence"/>
</dbReference>
<reference evidence="6 7" key="1">
    <citation type="journal article" date="2018" name="Cell">
        <title>The Chara Genome: Secondary Complexity and Implications for Plant Terrestrialization.</title>
        <authorList>
            <person name="Nishiyama T."/>
            <person name="Sakayama H."/>
            <person name="Vries J.D."/>
            <person name="Buschmann H."/>
            <person name="Saint-Marcoux D."/>
            <person name="Ullrich K.K."/>
            <person name="Haas F.B."/>
            <person name="Vanderstraeten L."/>
            <person name="Becker D."/>
            <person name="Lang D."/>
            <person name="Vosolsobe S."/>
            <person name="Rombauts S."/>
            <person name="Wilhelmsson P.K.I."/>
            <person name="Janitza P."/>
            <person name="Kern R."/>
            <person name="Heyl A."/>
            <person name="Rumpler F."/>
            <person name="Villalobos L.I.A.C."/>
            <person name="Clay J.M."/>
            <person name="Skokan R."/>
            <person name="Toyoda A."/>
            <person name="Suzuki Y."/>
            <person name="Kagoshima H."/>
            <person name="Schijlen E."/>
            <person name="Tajeshwar N."/>
            <person name="Catarino B."/>
            <person name="Hetherington A.J."/>
            <person name="Saltykova A."/>
            <person name="Bonnot C."/>
            <person name="Breuninger H."/>
            <person name="Symeonidi A."/>
            <person name="Radhakrishnan G.V."/>
            <person name="Van Nieuwerburgh F."/>
            <person name="Deforce D."/>
            <person name="Chang C."/>
            <person name="Karol K.G."/>
            <person name="Hedrich R."/>
            <person name="Ulvskov P."/>
            <person name="Glockner G."/>
            <person name="Delwiche C.F."/>
            <person name="Petrasek J."/>
            <person name="Van de Peer Y."/>
            <person name="Friml J."/>
            <person name="Beilby M."/>
            <person name="Dolan L."/>
            <person name="Kohara Y."/>
            <person name="Sugano S."/>
            <person name="Fujiyama A."/>
            <person name="Delaux P.-M."/>
            <person name="Quint M."/>
            <person name="TheiBen G."/>
            <person name="Hagemann M."/>
            <person name="Harholt J."/>
            <person name="Dunand C."/>
            <person name="Zachgo S."/>
            <person name="Langdale J."/>
            <person name="Maumus F."/>
            <person name="Straeten D.V.D."/>
            <person name="Gould S.B."/>
            <person name="Rensing S.A."/>
        </authorList>
    </citation>
    <scope>NUCLEOTIDE SEQUENCE [LARGE SCALE GENOMIC DNA]</scope>
    <source>
        <strain evidence="6 7">S276</strain>
    </source>
</reference>
<dbReference type="PROSITE" id="PS51388">
    <property type="entry name" value="GED"/>
    <property type="match status" value="1"/>
</dbReference>
<dbReference type="SUPFAM" id="SSF51556">
    <property type="entry name" value="Metallo-dependent hydrolases"/>
    <property type="match status" value="1"/>
</dbReference>
<dbReference type="PANTHER" id="PTHR47176:SF1">
    <property type="entry name" value="OS04G0577500 PROTEIN"/>
    <property type="match status" value="1"/>
</dbReference>
<feature type="domain" description="Dynamin-type G" evidence="5">
    <location>
        <begin position="25"/>
        <end position="345"/>
    </location>
</feature>
<feature type="region of interest" description="Disordered" evidence="3">
    <location>
        <begin position="1022"/>
        <end position="1063"/>
    </location>
</feature>
<dbReference type="STRING" id="69332.A0A388JN05"/>
<evidence type="ECO:0008006" key="8">
    <source>
        <dbReference type="Google" id="ProtNLM"/>
    </source>
</evidence>
<organism evidence="6 7">
    <name type="scientific">Chara braunii</name>
    <name type="common">Braun's stonewort</name>
    <dbReference type="NCBI Taxonomy" id="69332"/>
    <lineage>
        <taxon>Eukaryota</taxon>
        <taxon>Viridiplantae</taxon>
        <taxon>Streptophyta</taxon>
        <taxon>Charophyceae</taxon>
        <taxon>Charales</taxon>
        <taxon>Characeae</taxon>
        <taxon>Chara</taxon>
    </lineage>
</organism>
<dbReference type="Pfam" id="PF01026">
    <property type="entry name" value="TatD_DNase"/>
    <property type="match status" value="1"/>
</dbReference>
<feature type="compositionally biased region" description="Low complexity" evidence="3">
    <location>
        <begin position="1031"/>
        <end position="1041"/>
    </location>
</feature>
<dbReference type="InterPro" id="IPR003130">
    <property type="entry name" value="GED"/>
</dbReference>
<dbReference type="InterPro" id="IPR032466">
    <property type="entry name" value="Metal_Hydrolase"/>
</dbReference>
<dbReference type="PANTHER" id="PTHR47176">
    <property type="entry name" value="OSJNBA0020J04.13 PROTEIN"/>
    <property type="match status" value="1"/>
</dbReference>
<dbReference type="Pfam" id="PF02212">
    <property type="entry name" value="GED"/>
    <property type="match status" value="1"/>
</dbReference>
<dbReference type="PROSITE" id="PS51718">
    <property type="entry name" value="G_DYNAMIN_2"/>
    <property type="match status" value="1"/>
</dbReference>
<dbReference type="Gramene" id="GBG59145">
    <property type="protein sequence ID" value="GBG59145"/>
    <property type="gene ID" value="CBR_g32162"/>
</dbReference>
<dbReference type="InterPro" id="IPR020850">
    <property type="entry name" value="GED_dom"/>
</dbReference>
<dbReference type="AlphaFoldDB" id="A0A388JN05"/>
<keyword evidence="1" id="KW-0547">Nucleotide-binding</keyword>
<protein>
    <recommendedName>
        <fullName evidence="8">Dynamin-type G domain-containing protein</fullName>
    </recommendedName>
</protein>
<dbReference type="InterPro" id="IPR027417">
    <property type="entry name" value="P-loop_NTPase"/>
</dbReference>
<dbReference type="Pfam" id="PF01031">
    <property type="entry name" value="Dynamin_M"/>
    <property type="match status" value="1"/>
</dbReference>
<accession>A0A388JN05</accession>
<name>A0A388JN05_CHABU</name>
<dbReference type="InterPro" id="IPR022812">
    <property type="entry name" value="Dynamin"/>
</dbReference>
<dbReference type="CDD" id="cd08771">
    <property type="entry name" value="DLP_1"/>
    <property type="match status" value="1"/>
</dbReference>